<feature type="transmembrane region" description="Helical" evidence="1">
    <location>
        <begin position="6"/>
        <end position="26"/>
    </location>
</feature>
<reference evidence="3 4" key="1">
    <citation type="journal article" date="2013" name="Int. J. Syst. Evol. Microbiol.">
        <title>Celerinatantimonas yamalensis sp. nov., a cold-adapted diazotrophic bacterium from a cold permafrost brine.</title>
        <authorList>
            <person name="Shcherbakova V."/>
            <person name="Chuvilskaya N."/>
            <person name="Rivkina E."/>
            <person name="Demidov N."/>
            <person name="Uchaeva V."/>
            <person name="Suetin S."/>
            <person name="Suzina N."/>
            <person name="Gilichinsky D."/>
        </authorList>
    </citation>
    <scope>NUCLEOTIDE SEQUENCE [LARGE SCALE GENOMIC DNA]</scope>
    <source>
        <strain evidence="3 4">C7</strain>
    </source>
</reference>
<dbReference type="RefSeq" id="WP_408624329.1">
    <property type="nucleotide sequence ID" value="NZ_JBEQCT010000006.1"/>
</dbReference>
<dbReference type="Pfam" id="PF10675">
    <property type="entry name" value="DUF2489"/>
    <property type="match status" value="1"/>
</dbReference>
<evidence type="ECO:0000313" key="4">
    <source>
        <dbReference type="Proteomes" id="UP001629953"/>
    </source>
</evidence>
<dbReference type="Proteomes" id="UP001629953">
    <property type="component" value="Unassembled WGS sequence"/>
</dbReference>
<gene>
    <name evidence="3" type="ORF">ABUE30_13510</name>
</gene>
<dbReference type="EMBL" id="JBEQCT010000006">
    <property type="protein sequence ID" value="MFM2486063.1"/>
    <property type="molecule type" value="Genomic_DNA"/>
</dbReference>
<proteinExistence type="predicted"/>
<keyword evidence="1" id="KW-0472">Membrane</keyword>
<evidence type="ECO:0000259" key="2">
    <source>
        <dbReference type="Pfam" id="PF10675"/>
    </source>
</evidence>
<protein>
    <submittedName>
        <fullName evidence="3">DUF2489 domain-containing protein</fullName>
    </submittedName>
</protein>
<feature type="domain" description="DUF2489" evidence="2">
    <location>
        <begin position="12"/>
        <end position="144"/>
    </location>
</feature>
<keyword evidence="1" id="KW-0812">Transmembrane</keyword>
<dbReference type="InterPro" id="IPR019617">
    <property type="entry name" value="DUF2489"/>
</dbReference>
<comment type="caution">
    <text evidence="3">The sequence shown here is derived from an EMBL/GenBank/DDBJ whole genome shotgun (WGS) entry which is preliminary data.</text>
</comment>
<keyword evidence="4" id="KW-1185">Reference proteome</keyword>
<sequence length="154" mass="17851">MIVWAIIGVIIIAGLLGYWLYLLRLINARQQLQHQQRKQTLDMHRDRIAQSVETIAKACFAEQCESSEAAIRITQLLLAYPEQPARDWSKQYPGLFGLYQAIADLPTHQARMSQSKRERRTQDVYRLEQEKQFAAQVRGELEDLSEFFTAGAKR</sequence>
<organism evidence="3 4">
    <name type="scientific">Celerinatantimonas yamalensis</name>
    <dbReference type="NCBI Taxonomy" id="559956"/>
    <lineage>
        <taxon>Bacteria</taxon>
        <taxon>Pseudomonadati</taxon>
        <taxon>Pseudomonadota</taxon>
        <taxon>Gammaproteobacteria</taxon>
        <taxon>Celerinatantimonadaceae</taxon>
        <taxon>Celerinatantimonas</taxon>
    </lineage>
</organism>
<keyword evidence="1" id="KW-1133">Transmembrane helix</keyword>
<name>A0ABW9GAK6_9GAMM</name>
<accession>A0ABW9GAK6</accession>
<evidence type="ECO:0000313" key="3">
    <source>
        <dbReference type="EMBL" id="MFM2486063.1"/>
    </source>
</evidence>
<evidence type="ECO:0000256" key="1">
    <source>
        <dbReference type="SAM" id="Phobius"/>
    </source>
</evidence>